<evidence type="ECO:0008006" key="4">
    <source>
        <dbReference type="Google" id="ProtNLM"/>
    </source>
</evidence>
<dbReference type="RefSeq" id="WP_146684487.1">
    <property type="nucleotide sequence ID" value="NZ_CP019646.1"/>
</dbReference>
<keyword evidence="1" id="KW-0732">Signal</keyword>
<name>A0A1Q2MIW4_9BACT</name>
<evidence type="ECO:0000313" key="3">
    <source>
        <dbReference type="Proteomes" id="UP000188181"/>
    </source>
</evidence>
<evidence type="ECO:0000256" key="1">
    <source>
        <dbReference type="SAM" id="SignalP"/>
    </source>
</evidence>
<evidence type="ECO:0000313" key="2">
    <source>
        <dbReference type="EMBL" id="AQQ72277.1"/>
    </source>
</evidence>
<feature type="signal peptide" evidence="1">
    <location>
        <begin position="1"/>
        <end position="20"/>
    </location>
</feature>
<proteinExistence type="predicted"/>
<dbReference type="OrthoDB" id="7490673at2"/>
<dbReference type="EMBL" id="CP019646">
    <property type="protein sequence ID" value="AQQ72277.1"/>
    <property type="molecule type" value="Genomic_DNA"/>
</dbReference>
<dbReference type="STRING" id="1851148.SMSP2_02659"/>
<dbReference type="SUPFAM" id="SSF56935">
    <property type="entry name" value="Porins"/>
    <property type="match status" value="1"/>
</dbReference>
<accession>A0A1Q2MIW4</accession>
<keyword evidence="3" id="KW-1185">Reference proteome</keyword>
<gene>
    <name evidence="2" type="ORF">SMSP2_02659</name>
</gene>
<feature type="chain" id="PRO_5012388264" description="Phosphate-selective porin" evidence="1">
    <location>
        <begin position="21"/>
        <end position="391"/>
    </location>
</feature>
<protein>
    <recommendedName>
        <fullName evidence="4">Phosphate-selective porin</fullName>
    </recommendedName>
</protein>
<organism evidence="2 3">
    <name type="scientific">Limihaloglobus sulfuriphilus</name>
    <dbReference type="NCBI Taxonomy" id="1851148"/>
    <lineage>
        <taxon>Bacteria</taxon>
        <taxon>Pseudomonadati</taxon>
        <taxon>Planctomycetota</taxon>
        <taxon>Phycisphaerae</taxon>
        <taxon>Sedimentisphaerales</taxon>
        <taxon>Sedimentisphaeraceae</taxon>
        <taxon>Limihaloglobus</taxon>
    </lineage>
</organism>
<reference evidence="3" key="1">
    <citation type="submission" date="2017-02" db="EMBL/GenBank/DDBJ databases">
        <title>Comparative genomics and description of representatives of a novel lineage of planctomycetes thriving in anoxic sediments.</title>
        <authorList>
            <person name="Spring S."/>
            <person name="Bunk B."/>
            <person name="Sproer C."/>
        </authorList>
    </citation>
    <scope>NUCLEOTIDE SEQUENCE [LARGE SCALE GENOMIC DNA]</scope>
    <source>
        <strain evidence="3">SM-Chi-D1</strain>
    </source>
</reference>
<dbReference type="KEGG" id="pbas:SMSP2_02659"/>
<dbReference type="Proteomes" id="UP000188181">
    <property type="component" value="Chromosome"/>
</dbReference>
<dbReference type="AlphaFoldDB" id="A0A1Q2MIW4"/>
<sequence length="391" mass="44398" precursor="true">MLNSKLKLAVLLCLFTAVFAANGDDSQEKDGLYVGPLRVGGAFRLNYVYKDWDETYKDLGEFAFDTARINLDLEDENVIGSFEYRFYRDKFSDGHDYNMLHHGWLGWQEEYWNIKLGVHRVPFGILPYASHNWFFQLPYYVGLEDDYDLGAKYETWKDGWNFQAAYYVSDEGSWNGDSEDSARYSYDLVKENGAGNEEQNQGNLRLTHTWQHSEDCSTELGGSLQAGGVHNDNTDDHGTHYAAAVHLNGNYGRWNTMLEALYYKYDVDGDPVLDDKDYVLVGAYDYPYQIAAEAAIYSAGVSYTFPVNLGPVKSMTLYNDFSIMTKSKSDFSDTLQNVVGCSFAVNKFFVYVDVASGKNNPWLGGPWNNGLSNGGKKGWSTRFNVNIGYYF</sequence>